<dbReference type="Pfam" id="PF01648">
    <property type="entry name" value="ACPS"/>
    <property type="match status" value="1"/>
</dbReference>
<evidence type="ECO:0000259" key="3">
    <source>
        <dbReference type="Pfam" id="PF01648"/>
    </source>
</evidence>
<organism evidence="4 5">
    <name type="scientific">Pseudoxanthomonas sacheonensis</name>
    <dbReference type="NCBI Taxonomy" id="443615"/>
    <lineage>
        <taxon>Bacteria</taxon>
        <taxon>Pseudomonadati</taxon>
        <taxon>Pseudomonadota</taxon>
        <taxon>Gammaproteobacteria</taxon>
        <taxon>Lysobacterales</taxon>
        <taxon>Lysobacteraceae</taxon>
        <taxon>Pseudoxanthomonas</taxon>
    </lineage>
</organism>
<keyword evidence="2 4" id="KW-0808">Transferase</keyword>
<dbReference type="InterPro" id="IPR037143">
    <property type="entry name" value="4-PPantetheinyl_Trfase_dom_sf"/>
</dbReference>
<dbReference type="RefSeq" id="WP_310093169.1">
    <property type="nucleotide sequence ID" value="NZ_JAVDTT010000002.1"/>
</dbReference>
<dbReference type="Gene3D" id="3.90.470.20">
    <property type="entry name" value="4'-phosphopantetheinyl transferase domain"/>
    <property type="match status" value="1"/>
</dbReference>
<gene>
    <name evidence="4" type="ORF">J2W94_002217</name>
</gene>
<evidence type="ECO:0000256" key="1">
    <source>
        <dbReference type="ARBA" id="ARBA00010990"/>
    </source>
</evidence>
<dbReference type="InterPro" id="IPR008278">
    <property type="entry name" value="4-PPantetheinyl_Trfase_dom"/>
</dbReference>
<dbReference type="GO" id="GO:0016740">
    <property type="term" value="F:transferase activity"/>
    <property type="evidence" value="ECO:0007669"/>
    <property type="project" value="UniProtKB-KW"/>
</dbReference>
<feature type="domain" description="4'-phosphopantetheinyl transferase" evidence="3">
    <location>
        <begin position="82"/>
        <end position="187"/>
    </location>
</feature>
<dbReference type="Proteomes" id="UP001254759">
    <property type="component" value="Unassembled WGS sequence"/>
</dbReference>
<reference evidence="4 5" key="1">
    <citation type="submission" date="2023-07" db="EMBL/GenBank/DDBJ databases">
        <title>Sorghum-associated microbial communities from plants grown in Nebraska, USA.</title>
        <authorList>
            <person name="Schachtman D."/>
        </authorList>
    </citation>
    <scope>NUCLEOTIDE SEQUENCE [LARGE SCALE GENOMIC DNA]</scope>
    <source>
        <strain evidence="4 5">BE107</strain>
    </source>
</reference>
<evidence type="ECO:0000256" key="2">
    <source>
        <dbReference type="ARBA" id="ARBA00022679"/>
    </source>
</evidence>
<dbReference type="InterPro" id="IPR050559">
    <property type="entry name" value="P-Pant_transferase_sf"/>
</dbReference>
<dbReference type="SUPFAM" id="SSF56214">
    <property type="entry name" value="4'-phosphopantetheinyl transferase"/>
    <property type="match status" value="2"/>
</dbReference>
<keyword evidence="5" id="KW-1185">Reference proteome</keyword>
<comment type="caution">
    <text evidence="4">The sequence shown here is derived from an EMBL/GenBank/DDBJ whole genome shotgun (WGS) entry which is preliminary data.</text>
</comment>
<proteinExistence type="inferred from homology"/>
<evidence type="ECO:0000313" key="4">
    <source>
        <dbReference type="EMBL" id="MDR6841932.1"/>
    </source>
</evidence>
<dbReference type="EC" id="2.7.8.-" evidence="4"/>
<sequence length="195" mass="22082">MPNLPPETPVRLWLLRHPRRERGEPYVRPLLCEALGCDDDDLPLSRGNEGRPLLGPPYQSYDAGWSHSGDALLLALGESVQLGVDIEQLRPRPRARQLAQRFFHPDEVRWLATQDEDTMEFSFVRLWCAKEAVLKAHGKGLSFGLEKLVFAETGNDLQLIHCDLALGRPQDWTLREWTPLPGYHAALAWRGVGTT</sequence>
<dbReference type="PANTHER" id="PTHR12215">
    <property type="entry name" value="PHOSPHOPANTETHEINE TRANSFERASE"/>
    <property type="match status" value="1"/>
</dbReference>
<name>A0ABU1RTJ6_9GAMM</name>
<dbReference type="PANTHER" id="PTHR12215:SF10">
    <property type="entry name" value="L-AMINOADIPATE-SEMIALDEHYDE DEHYDROGENASE-PHOSPHOPANTETHEINYL TRANSFERASE"/>
    <property type="match status" value="1"/>
</dbReference>
<comment type="similarity">
    <text evidence="1">Belongs to the P-Pant transferase superfamily. Gsp/Sfp/HetI/AcpT family.</text>
</comment>
<accession>A0ABU1RTJ6</accession>
<protein>
    <submittedName>
        <fullName evidence="4">4'-phosphopantetheinyl transferase</fullName>
        <ecNumber evidence="4">2.7.8.-</ecNumber>
    </submittedName>
</protein>
<dbReference type="EMBL" id="JAVDTT010000002">
    <property type="protein sequence ID" value="MDR6841932.1"/>
    <property type="molecule type" value="Genomic_DNA"/>
</dbReference>
<evidence type="ECO:0000313" key="5">
    <source>
        <dbReference type="Proteomes" id="UP001254759"/>
    </source>
</evidence>